<dbReference type="EMBL" id="JAERQM010000003">
    <property type="protein sequence ID" value="MBU8544358.1"/>
    <property type="molecule type" value="Genomic_DNA"/>
</dbReference>
<gene>
    <name evidence="2" type="ORF">JJQ90_11615</name>
</gene>
<keyword evidence="3" id="KW-1185">Reference proteome</keyword>
<dbReference type="Proteomes" id="UP000689967">
    <property type="component" value="Unassembled WGS sequence"/>
</dbReference>
<evidence type="ECO:0000313" key="3">
    <source>
        <dbReference type="Proteomes" id="UP000689967"/>
    </source>
</evidence>
<accession>A0ABS6H9H4</accession>
<feature type="compositionally biased region" description="Basic and acidic residues" evidence="1">
    <location>
        <begin position="10"/>
        <end position="24"/>
    </location>
</feature>
<organism evidence="2 3">
    <name type="scientific">Falsiroseomonas oleicola</name>
    <dbReference type="NCBI Taxonomy" id="2801474"/>
    <lineage>
        <taxon>Bacteria</taxon>
        <taxon>Pseudomonadati</taxon>
        <taxon>Pseudomonadota</taxon>
        <taxon>Alphaproteobacteria</taxon>
        <taxon>Acetobacterales</taxon>
        <taxon>Roseomonadaceae</taxon>
        <taxon>Falsiroseomonas</taxon>
    </lineage>
</organism>
<comment type="caution">
    <text evidence="2">The sequence shown here is derived from an EMBL/GenBank/DDBJ whole genome shotgun (WGS) entry which is preliminary data.</text>
</comment>
<feature type="compositionally biased region" description="Basic residues" evidence="1">
    <location>
        <begin position="30"/>
        <end position="39"/>
    </location>
</feature>
<dbReference type="RefSeq" id="WP_216875568.1">
    <property type="nucleotide sequence ID" value="NZ_JAERQM010000003.1"/>
</dbReference>
<proteinExistence type="predicted"/>
<evidence type="ECO:0000313" key="2">
    <source>
        <dbReference type="EMBL" id="MBU8544358.1"/>
    </source>
</evidence>
<evidence type="ECO:0000256" key="1">
    <source>
        <dbReference type="SAM" id="MobiDB-lite"/>
    </source>
</evidence>
<sequence>MSMDQGKASGRRDGSTARNWREMAGDWGRGSRRAPARHPRLATPAVACASWSPMDGDAQFQGVAGQDVLALRHVTLTQLISAINVLEPGLSLHLDQDGGIGFLDRKGEPAPFSGDMTIRAATLRFFAVSKLLVD</sequence>
<feature type="region of interest" description="Disordered" evidence="1">
    <location>
        <begin position="1"/>
        <end position="39"/>
    </location>
</feature>
<protein>
    <submittedName>
        <fullName evidence="2">Uncharacterized protein</fullName>
    </submittedName>
</protein>
<name>A0ABS6H9H4_9PROT</name>
<reference evidence="2 3" key="1">
    <citation type="submission" date="2021-01" db="EMBL/GenBank/DDBJ databases">
        <title>Roseomonas sp. nov, a bacterium isolated from an oil production mixture in Yumen Oilfield.</title>
        <authorList>
            <person name="Wu D."/>
        </authorList>
    </citation>
    <scope>NUCLEOTIDE SEQUENCE [LARGE SCALE GENOMIC DNA]</scope>
    <source>
        <strain evidence="2 3">ROY-5-3</strain>
    </source>
</reference>